<keyword evidence="1" id="KW-0175">Coiled coil</keyword>
<dbReference type="Proteomes" id="UP000887577">
    <property type="component" value="Unplaced"/>
</dbReference>
<dbReference type="Pfam" id="PF03564">
    <property type="entry name" value="DUF1759"/>
    <property type="match status" value="1"/>
</dbReference>
<dbReference type="WBParaSite" id="PSU_v2.g19229.t1">
    <property type="protein sequence ID" value="PSU_v2.g19229.t1"/>
    <property type="gene ID" value="PSU_v2.g19229"/>
</dbReference>
<sequence>MVERIFTEMQNIADELAENKADYLQLLVKSPPLWTNVQKVIFQARIHELQSNIDSWNENVTKLESKANVMKNDDATAKQEMFTRIDTVKQTQRSLLKDVKRIILEALNIQKFNGDYLKWKPFWQRFQINVDNHPFSNVEKLDALIGLLEGIALEEVAGFEIAGENYDTVVNTLKQRFGNDKIVLNELYDNIRAIPRMLRALDLP</sequence>
<protein>
    <submittedName>
        <fullName evidence="3">Uncharacterized protein</fullName>
    </submittedName>
</protein>
<dbReference type="PANTHER" id="PTHR22954">
    <property type="entry name" value="RETROVIRAL PROTEASE-RELATED"/>
    <property type="match status" value="1"/>
</dbReference>
<feature type="coiled-coil region" evidence="1">
    <location>
        <begin position="46"/>
        <end position="73"/>
    </location>
</feature>
<evidence type="ECO:0000256" key="1">
    <source>
        <dbReference type="SAM" id="Coils"/>
    </source>
</evidence>
<proteinExistence type="predicted"/>
<accession>A0A914YIU8</accession>
<organism evidence="2 3">
    <name type="scientific">Panagrolaimus superbus</name>
    <dbReference type="NCBI Taxonomy" id="310955"/>
    <lineage>
        <taxon>Eukaryota</taxon>
        <taxon>Metazoa</taxon>
        <taxon>Ecdysozoa</taxon>
        <taxon>Nematoda</taxon>
        <taxon>Chromadorea</taxon>
        <taxon>Rhabditida</taxon>
        <taxon>Tylenchina</taxon>
        <taxon>Panagrolaimomorpha</taxon>
        <taxon>Panagrolaimoidea</taxon>
        <taxon>Panagrolaimidae</taxon>
        <taxon>Panagrolaimus</taxon>
    </lineage>
</organism>
<name>A0A914YIU8_9BILA</name>
<dbReference type="PANTHER" id="PTHR22954:SF3">
    <property type="entry name" value="PROTEIN CBG08539"/>
    <property type="match status" value="1"/>
</dbReference>
<keyword evidence="2" id="KW-1185">Reference proteome</keyword>
<evidence type="ECO:0000313" key="2">
    <source>
        <dbReference type="Proteomes" id="UP000887577"/>
    </source>
</evidence>
<dbReference type="AlphaFoldDB" id="A0A914YIU8"/>
<reference evidence="3" key="1">
    <citation type="submission" date="2022-11" db="UniProtKB">
        <authorList>
            <consortium name="WormBaseParasite"/>
        </authorList>
    </citation>
    <scope>IDENTIFICATION</scope>
</reference>
<dbReference type="InterPro" id="IPR005312">
    <property type="entry name" value="DUF1759"/>
</dbReference>
<evidence type="ECO:0000313" key="3">
    <source>
        <dbReference type="WBParaSite" id="PSU_v2.g19229.t1"/>
    </source>
</evidence>